<dbReference type="GO" id="GO:0006412">
    <property type="term" value="P:translation"/>
    <property type="evidence" value="ECO:0007669"/>
    <property type="project" value="InterPro"/>
</dbReference>
<dbReference type="Gene3D" id="3.30.1740.20">
    <property type="entry name" value="Ribosomal protein S26e"/>
    <property type="match status" value="1"/>
</dbReference>
<sequence>MRSYLTTVAVGLTVKRRNHGRNKKNRGHVNFVRCQNCFRSCPKDKAVKRFQARNIVDGACHDDYEAACVYTEYVTPKMYNKTFMCISCACHHRIVRVRSTEGRRERERPKRFRRFAEKKQQ</sequence>
<reference evidence="6 7" key="1">
    <citation type="journal article" date="2018" name="PLoS ONE">
        <title>The draft genome of Kipferlia bialata reveals reductive genome evolution in fornicate parasites.</title>
        <authorList>
            <person name="Tanifuji G."/>
            <person name="Takabayashi S."/>
            <person name="Kume K."/>
            <person name="Takagi M."/>
            <person name="Nakayama T."/>
            <person name="Kamikawa R."/>
            <person name="Inagaki Y."/>
            <person name="Hashimoto T."/>
        </authorList>
    </citation>
    <scope>NUCLEOTIDE SEQUENCE [LARGE SCALE GENOMIC DNA]</scope>
    <source>
        <strain evidence="6">NY0173</strain>
    </source>
</reference>
<evidence type="ECO:0000313" key="7">
    <source>
        <dbReference type="Proteomes" id="UP000265618"/>
    </source>
</evidence>
<dbReference type="EMBL" id="BDIP01000942">
    <property type="protein sequence ID" value="GIQ83145.1"/>
    <property type="molecule type" value="Genomic_DNA"/>
</dbReference>
<dbReference type="PANTHER" id="PTHR12538:SF0">
    <property type="entry name" value="40S RIBOSOMAL PROTEIN S26"/>
    <property type="match status" value="1"/>
</dbReference>
<dbReference type="OrthoDB" id="10262653at2759"/>
<organism evidence="6 7">
    <name type="scientific">Kipferlia bialata</name>
    <dbReference type="NCBI Taxonomy" id="797122"/>
    <lineage>
        <taxon>Eukaryota</taxon>
        <taxon>Metamonada</taxon>
        <taxon>Carpediemonas-like organisms</taxon>
        <taxon>Kipferlia</taxon>
    </lineage>
</organism>
<dbReference type="InterPro" id="IPR000892">
    <property type="entry name" value="Ribosomal_eS26"/>
</dbReference>
<dbReference type="PANTHER" id="PTHR12538">
    <property type="entry name" value="40S RIBOSOMAL PROTEIN S26"/>
    <property type="match status" value="1"/>
</dbReference>
<gene>
    <name evidence="6" type="ORF">KIPB_004417</name>
</gene>
<dbReference type="Proteomes" id="UP000265618">
    <property type="component" value="Unassembled WGS sequence"/>
</dbReference>
<keyword evidence="7" id="KW-1185">Reference proteome</keyword>
<evidence type="ECO:0000313" key="6">
    <source>
        <dbReference type="EMBL" id="GIQ83145.1"/>
    </source>
</evidence>
<accession>A0A9K3GI65</accession>
<keyword evidence="2 4" id="KW-0689">Ribosomal protein</keyword>
<proteinExistence type="inferred from homology"/>
<feature type="region of interest" description="Disordered" evidence="5">
    <location>
        <begin position="100"/>
        <end position="121"/>
    </location>
</feature>
<evidence type="ECO:0000256" key="2">
    <source>
        <dbReference type="ARBA" id="ARBA00022980"/>
    </source>
</evidence>
<dbReference type="GO" id="GO:0022627">
    <property type="term" value="C:cytosolic small ribosomal subunit"/>
    <property type="evidence" value="ECO:0007669"/>
    <property type="project" value="TreeGrafter"/>
</dbReference>
<dbReference type="GO" id="GO:0003735">
    <property type="term" value="F:structural constituent of ribosome"/>
    <property type="evidence" value="ECO:0007669"/>
    <property type="project" value="InterPro"/>
</dbReference>
<evidence type="ECO:0000256" key="5">
    <source>
        <dbReference type="SAM" id="MobiDB-lite"/>
    </source>
</evidence>
<evidence type="ECO:0000256" key="3">
    <source>
        <dbReference type="ARBA" id="ARBA00023274"/>
    </source>
</evidence>
<dbReference type="Pfam" id="PF01283">
    <property type="entry name" value="Ribosomal_S26e"/>
    <property type="match status" value="1"/>
</dbReference>
<comment type="similarity">
    <text evidence="1 4">Belongs to the eukaryotic ribosomal protein eS26 family.</text>
</comment>
<name>A0A9K3GI65_9EUKA</name>
<dbReference type="InterPro" id="IPR038551">
    <property type="entry name" value="Ribosomal_eS26_sf"/>
</dbReference>
<keyword evidence="3 4" id="KW-0687">Ribonucleoprotein</keyword>
<dbReference type="AlphaFoldDB" id="A0A9K3GI65"/>
<protein>
    <recommendedName>
        <fullName evidence="4">40S ribosomal protein S26</fullName>
    </recommendedName>
</protein>
<evidence type="ECO:0000256" key="4">
    <source>
        <dbReference type="RuleBase" id="RU363128"/>
    </source>
</evidence>
<comment type="caution">
    <text evidence="6">The sequence shown here is derived from an EMBL/GenBank/DDBJ whole genome shotgun (WGS) entry which is preliminary data.</text>
</comment>
<dbReference type="GO" id="GO:0003729">
    <property type="term" value="F:mRNA binding"/>
    <property type="evidence" value="ECO:0007669"/>
    <property type="project" value="TreeGrafter"/>
</dbReference>
<evidence type="ECO:0000256" key="1">
    <source>
        <dbReference type="ARBA" id="ARBA00008596"/>
    </source>
</evidence>